<sequence>MAMIRKFGQINVANQLYRGINLFSHKNSGPLTSDDSSSHAKSPGSPIKDEPYSPRMDSSPHNSEHDDPSSPPGDEIIKAQRQHIEQLQRELYKLQQQLQQIRQTPPATVRAEIEYHGINEPTQTSDTTKIELSDETHLSCDRHYNQPVYVDKTLSMTELFTPSGMGRTLSKDIAKGVAEIYMINIANPLY</sequence>
<evidence type="ECO:0000256" key="2">
    <source>
        <dbReference type="SAM" id="MobiDB-lite"/>
    </source>
</evidence>
<proteinExistence type="predicted"/>
<name>A0AA39FV43_9HYME</name>
<dbReference type="Proteomes" id="UP001168990">
    <property type="component" value="Unassembled WGS sequence"/>
</dbReference>
<reference evidence="3" key="2">
    <citation type="submission" date="2023-03" db="EMBL/GenBank/DDBJ databases">
        <authorList>
            <person name="Inwood S.N."/>
            <person name="Skelly J.G."/>
            <person name="Guhlin J."/>
            <person name="Harrop T.W.R."/>
            <person name="Goldson S.G."/>
            <person name="Dearden P.K."/>
        </authorList>
    </citation>
    <scope>NUCLEOTIDE SEQUENCE</scope>
    <source>
        <strain evidence="3">Irish</strain>
        <tissue evidence="3">Whole body</tissue>
    </source>
</reference>
<dbReference type="EMBL" id="JAQQBS010000001">
    <property type="protein sequence ID" value="KAK0176101.1"/>
    <property type="molecule type" value="Genomic_DNA"/>
</dbReference>
<comment type="caution">
    <text evidence="3">The sequence shown here is derived from an EMBL/GenBank/DDBJ whole genome shotgun (WGS) entry which is preliminary data.</text>
</comment>
<feature type="coiled-coil region" evidence="1">
    <location>
        <begin position="77"/>
        <end position="104"/>
    </location>
</feature>
<keyword evidence="1" id="KW-0175">Coiled coil</keyword>
<dbReference type="AlphaFoldDB" id="A0AA39FV43"/>
<gene>
    <name evidence="3" type="ORF">PV328_000269</name>
</gene>
<evidence type="ECO:0000313" key="4">
    <source>
        <dbReference type="Proteomes" id="UP001168990"/>
    </source>
</evidence>
<feature type="region of interest" description="Disordered" evidence="2">
    <location>
        <begin position="25"/>
        <end position="75"/>
    </location>
</feature>
<evidence type="ECO:0000256" key="1">
    <source>
        <dbReference type="SAM" id="Coils"/>
    </source>
</evidence>
<accession>A0AA39FV43</accession>
<keyword evidence="4" id="KW-1185">Reference proteome</keyword>
<feature type="compositionally biased region" description="Polar residues" evidence="2">
    <location>
        <begin position="25"/>
        <end position="35"/>
    </location>
</feature>
<reference evidence="3" key="1">
    <citation type="journal article" date="2023" name="bioRxiv">
        <title>Scaffold-level genome assemblies of two parasitoid biocontrol wasps reveal the parthenogenesis mechanism and an associated novel virus.</title>
        <authorList>
            <person name="Inwood S."/>
            <person name="Skelly J."/>
            <person name="Guhlin J."/>
            <person name="Harrop T."/>
            <person name="Goldson S."/>
            <person name="Dearden P."/>
        </authorList>
    </citation>
    <scope>NUCLEOTIDE SEQUENCE</scope>
    <source>
        <strain evidence="3">Irish</strain>
        <tissue evidence="3">Whole body</tissue>
    </source>
</reference>
<organism evidence="3 4">
    <name type="scientific">Microctonus aethiopoides</name>
    <dbReference type="NCBI Taxonomy" id="144406"/>
    <lineage>
        <taxon>Eukaryota</taxon>
        <taxon>Metazoa</taxon>
        <taxon>Ecdysozoa</taxon>
        <taxon>Arthropoda</taxon>
        <taxon>Hexapoda</taxon>
        <taxon>Insecta</taxon>
        <taxon>Pterygota</taxon>
        <taxon>Neoptera</taxon>
        <taxon>Endopterygota</taxon>
        <taxon>Hymenoptera</taxon>
        <taxon>Apocrita</taxon>
        <taxon>Ichneumonoidea</taxon>
        <taxon>Braconidae</taxon>
        <taxon>Euphorinae</taxon>
        <taxon>Microctonus</taxon>
    </lineage>
</organism>
<protein>
    <submittedName>
        <fullName evidence="3">Uncharacterized protein</fullName>
    </submittedName>
</protein>
<evidence type="ECO:0000313" key="3">
    <source>
        <dbReference type="EMBL" id="KAK0176101.1"/>
    </source>
</evidence>